<evidence type="ECO:0000313" key="3">
    <source>
        <dbReference type="EMBL" id="GAA2365977.1"/>
    </source>
</evidence>
<evidence type="ECO:0000256" key="1">
    <source>
        <dbReference type="SAM" id="Phobius"/>
    </source>
</evidence>
<dbReference type="RefSeq" id="WP_006894636.1">
    <property type="nucleotide sequence ID" value="NZ_BAAARB010000001.1"/>
</dbReference>
<dbReference type="EMBL" id="BAAARB010000001">
    <property type="protein sequence ID" value="GAA2365977.1"/>
    <property type="molecule type" value="Genomic_DNA"/>
</dbReference>
<evidence type="ECO:0000256" key="2">
    <source>
        <dbReference type="SAM" id="SignalP"/>
    </source>
</evidence>
<comment type="caution">
    <text evidence="3">The sequence shown here is derived from an EMBL/GenBank/DDBJ whole genome shotgun (WGS) entry which is preliminary data.</text>
</comment>
<keyword evidence="1" id="KW-0812">Transmembrane</keyword>
<proteinExistence type="predicted"/>
<reference evidence="3 4" key="1">
    <citation type="journal article" date="2019" name="Int. J. Syst. Evol. Microbiol.">
        <title>The Global Catalogue of Microorganisms (GCM) 10K type strain sequencing project: providing services to taxonomists for standard genome sequencing and annotation.</title>
        <authorList>
            <consortium name="The Broad Institute Genomics Platform"/>
            <consortium name="The Broad Institute Genome Sequencing Center for Infectious Disease"/>
            <person name="Wu L."/>
            <person name="Ma J."/>
        </authorList>
    </citation>
    <scope>NUCLEOTIDE SEQUENCE [LARGE SCALE GENOMIC DNA]</scope>
    <source>
        <strain evidence="3 4">JCM 16227</strain>
    </source>
</reference>
<dbReference type="Proteomes" id="UP001501170">
    <property type="component" value="Unassembled WGS sequence"/>
</dbReference>
<feature type="chain" id="PRO_5047395832" evidence="2">
    <location>
        <begin position="29"/>
        <end position="287"/>
    </location>
</feature>
<evidence type="ECO:0000313" key="4">
    <source>
        <dbReference type="Proteomes" id="UP001501170"/>
    </source>
</evidence>
<keyword evidence="1" id="KW-0472">Membrane</keyword>
<gene>
    <name evidence="3" type="ORF">GCM10009855_01540</name>
</gene>
<organism evidence="3 4">
    <name type="scientific">Gordonia cholesterolivorans</name>
    <dbReference type="NCBI Taxonomy" id="559625"/>
    <lineage>
        <taxon>Bacteria</taxon>
        <taxon>Bacillati</taxon>
        <taxon>Actinomycetota</taxon>
        <taxon>Actinomycetes</taxon>
        <taxon>Mycobacteriales</taxon>
        <taxon>Gordoniaceae</taxon>
        <taxon>Gordonia</taxon>
    </lineage>
</organism>
<accession>A0ABN3H2A0</accession>
<sequence>MTSRIRALTLGLAVAVTAALSVPTPAHADTRDDARQAINQLSVTMEDSLGEQQGDLTQSGDGYRQLYENGVIVWTAESGAQEVVFEDAGAKNEQTNRVRTPSNGSHIVLFSTNAAASEAEASDDGISAWWWMLLLLIPLVGLMLAWLRGLNSYNYKTYSPATGPGFPPVTDERADRLRALADGRETSAADAIARAEAAAAAAKAAEVPVRPGARVPSQGGEVPLPIGASRPLPNDPMQAPDGYPIKAIVESGLYYRPADAEYASVTPDLWFATAPTADKGGFAPAGD</sequence>
<feature type="signal peptide" evidence="2">
    <location>
        <begin position="1"/>
        <end position="28"/>
    </location>
</feature>
<name>A0ABN3H2A0_9ACTN</name>
<keyword evidence="4" id="KW-1185">Reference proteome</keyword>
<protein>
    <submittedName>
        <fullName evidence="3">Uncharacterized protein</fullName>
    </submittedName>
</protein>
<keyword evidence="1" id="KW-1133">Transmembrane helix</keyword>
<keyword evidence="2" id="KW-0732">Signal</keyword>
<feature type="transmembrane region" description="Helical" evidence="1">
    <location>
        <begin position="128"/>
        <end position="147"/>
    </location>
</feature>